<accession>A0A0P6XCA1</accession>
<dbReference type="InterPro" id="IPR017695">
    <property type="entry name" value="Se-dep_Mo_hydrolase_YqeB"/>
</dbReference>
<dbReference type="Gene3D" id="3.40.630.10">
    <property type="entry name" value="Zn peptidases"/>
    <property type="match status" value="1"/>
</dbReference>
<evidence type="ECO:0000313" key="2">
    <source>
        <dbReference type="Proteomes" id="UP000050514"/>
    </source>
</evidence>
<dbReference type="NCBIfam" id="TIGR03309">
    <property type="entry name" value="matur_yqeB"/>
    <property type="match status" value="1"/>
</dbReference>
<comment type="caution">
    <text evidence="1">The sequence shown here is derived from an EMBL/GenBank/DDBJ whole genome shotgun (WGS) entry which is preliminary data.</text>
</comment>
<dbReference type="AlphaFoldDB" id="A0A0P6XCA1"/>
<reference evidence="1 2" key="1">
    <citation type="submission" date="2015-07" db="EMBL/GenBank/DDBJ databases">
        <title>Draft genome of Bellilinea caldifistulae DSM 17877.</title>
        <authorList>
            <person name="Hemp J."/>
            <person name="Ward L.M."/>
            <person name="Pace L.A."/>
            <person name="Fischer W.W."/>
        </authorList>
    </citation>
    <scope>NUCLEOTIDE SEQUENCE [LARGE SCALE GENOMIC DNA]</scope>
    <source>
        <strain evidence="1 2">GOMI-1</strain>
    </source>
</reference>
<gene>
    <name evidence="1" type="ORF">AC812_15625</name>
</gene>
<dbReference type="EMBL" id="LGHJ01000023">
    <property type="protein sequence ID" value="KPL72476.1"/>
    <property type="molecule type" value="Genomic_DNA"/>
</dbReference>
<protein>
    <recommendedName>
        <fullName evidence="3">EF2563 family selenium-dependent molybdenum hydroxylase system protein</fullName>
    </recommendedName>
</protein>
<proteinExistence type="predicted"/>
<dbReference type="STRING" id="360411.AC812_15625"/>
<evidence type="ECO:0008006" key="3">
    <source>
        <dbReference type="Google" id="ProtNLM"/>
    </source>
</evidence>
<name>A0A0P6XCA1_9CHLR</name>
<keyword evidence="2" id="KW-1185">Reference proteome</keyword>
<organism evidence="1 2">
    <name type="scientific">Bellilinea caldifistulae</name>
    <dbReference type="NCBI Taxonomy" id="360411"/>
    <lineage>
        <taxon>Bacteria</taxon>
        <taxon>Bacillati</taxon>
        <taxon>Chloroflexota</taxon>
        <taxon>Anaerolineae</taxon>
        <taxon>Anaerolineales</taxon>
        <taxon>Anaerolineaceae</taxon>
        <taxon>Bellilinea</taxon>
    </lineage>
</organism>
<evidence type="ECO:0000313" key="1">
    <source>
        <dbReference type="EMBL" id="KPL72476.1"/>
    </source>
</evidence>
<dbReference type="Proteomes" id="UP000050514">
    <property type="component" value="Unassembled WGS sequence"/>
</dbReference>
<sequence>MRVLIRGGGDLGSGVGVRLYRAGAQVVFTELAMPLVVRRFVSFAEAVISGSTFVEEVKAQKATSKEEVFFLLEQQIVPVLIDPQAETIQWLKPDVLVDARLRKVPPEINMEAASLVIGLGPGFTVGLNCHAIVETKRGPTLGRVYWNGTAEADSGLPEGVNGYVEERVLRAPRDGYFNPLVRICDFVTKGQPVAEVGGVPIVAQFDGVIRGLVVEGLPVTKGMKVGDVDPRKDPRLCNLVSDKSLAVGGGALEAVLSIPELRRKLC</sequence>